<dbReference type="eggNOG" id="ENOG5030IKC">
    <property type="taxonomic scope" value="Bacteria"/>
</dbReference>
<keyword evidence="4" id="KW-1185">Reference proteome</keyword>
<evidence type="ECO:0000256" key="1">
    <source>
        <dbReference type="ARBA" id="ARBA00022737"/>
    </source>
</evidence>
<proteinExistence type="predicted"/>
<evidence type="ECO:0008006" key="5">
    <source>
        <dbReference type="Google" id="ProtNLM"/>
    </source>
</evidence>
<dbReference type="PROSITE" id="PS51170">
    <property type="entry name" value="CW"/>
    <property type="match status" value="1"/>
</dbReference>
<name>M1MF36_9CLOT</name>
<dbReference type="Pfam" id="PF01473">
    <property type="entry name" value="Choline_bind_1"/>
    <property type="match status" value="1"/>
</dbReference>
<dbReference type="RefSeq" id="WP_015392853.1">
    <property type="nucleotide sequence ID" value="NC_020291.1"/>
</dbReference>
<gene>
    <name evidence="3" type="ORF">Cspa_c27710</name>
</gene>
<evidence type="ECO:0000313" key="4">
    <source>
        <dbReference type="Proteomes" id="UP000011728"/>
    </source>
</evidence>
<organism evidence="3 4">
    <name type="scientific">Clostridium saccharoperbutylacetonicum N1-4(HMT)</name>
    <dbReference type="NCBI Taxonomy" id="931276"/>
    <lineage>
        <taxon>Bacteria</taxon>
        <taxon>Bacillati</taxon>
        <taxon>Bacillota</taxon>
        <taxon>Clostridia</taxon>
        <taxon>Eubacteriales</taxon>
        <taxon>Clostridiaceae</taxon>
        <taxon>Clostridium</taxon>
    </lineage>
</organism>
<keyword evidence="1" id="KW-0677">Repeat</keyword>
<feature type="repeat" description="Cell wall-binding" evidence="2">
    <location>
        <begin position="43"/>
        <end position="62"/>
    </location>
</feature>
<protein>
    <recommendedName>
        <fullName evidence="5">Cell wall binding repeat-containing protein</fullName>
    </recommendedName>
</protein>
<reference evidence="3 4" key="1">
    <citation type="submission" date="2013-02" db="EMBL/GenBank/DDBJ databases">
        <title>Genome sequence of Clostridium saccharoperbutylacetonicum N1-4(HMT).</title>
        <authorList>
            <person name="Poehlein A."/>
            <person name="Daniel R."/>
        </authorList>
    </citation>
    <scope>NUCLEOTIDE SEQUENCE [LARGE SCALE GENOMIC DNA]</scope>
    <source>
        <strain evidence="4">N1-4(HMT)</strain>
    </source>
</reference>
<dbReference type="Proteomes" id="UP000011728">
    <property type="component" value="Chromosome"/>
</dbReference>
<dbReference type="OrthoDB" id="1864143at2"/>
<dbReference type="EMBL" id="CP004121">
    <property type="protein sequence ID" value="AGF56534.1"/>
    <property type="molecule type" value="Genomic_DNA"/>
</dbReference>
<evidence type="ECO:0000313" key="3">
    <source>
        <dbReference type="EMBL" id="AGF56534.1"/>
    </source>
</evidence>
<dbReference type="Gene3D" id="2.10.270.10">
    <property type="entry name" value="Cholin Binding"/>
    <property type="match status" value="1"/>
</dbReference>
<dbReference type="SUPFAM" id="SSF69360">
    <property type="entry name" value="Cell wall binding repeat"/>
    <property type="match status" value="1"/>
</dbReference>
<dbReference type="AlphaFoldDB" id="M1MF36"/>
<dbReference type="InterPro" id="IPR018337">
    <property type="entry name" value="Cell_wall/Cho-bd_repeat"/>
</dbReference>
<sequence length="169" mass="19344">MKKKLLAILITSTLTILILPMGINAEWRSDSHGYWYAEGNSWALGWKQIDDNWYYFDKNGYVVKNMVVDGYILGIDGAWVENKQNDISMLKSGKTIIKDYKITVFYEKATGKIVKCVDGVKSYSILDASAKQDELEKKYGIIVIGKDVEVQYGYENYKVINGQIVYIKK</sequence>
<dbReference type="PATRIC" id="fig|931276.5.peg.2784"/>
<dbReference type="HOGENOM" id="CLU_1493768_0_0_9"/>
<accession>M1MF36</accession>
<evidence type="ECO:0000256" key="2">
    <source>
        <dbReference type="PROSITE-ProRule" id="PRU00591"/>
    </source>
</evidence>
<dbReference type="KEGG" id="csr:Cspa_c27710"/>